<proteinExistence type="predicted"/>
<keyword evidence="2" id="KW-1185">Reference proteome</keyword>
<evidence type="ECO:0000313" key="2">
    <source>
        <dbReference type="Proteomes" id="UP001231649"/>
    </source>
</evidence>
<organism evidence="1 2">
    <name type="scientific">Mythimna loreyi</name>
    <dbReference type="NCBI Taxonomy" id="667449"/>
    <lineage>
        <taxon>Eukaryota</taxon>
        <taxon>Metazoa</taxon>
        <taxon>Ecdysozoa</taxon>
        <taxon>Arthropoda</taxon>
        <taxon>Hexapoda</taxon>
        <taxon>Insecta</taxon>
        <taxon>Pterygota</taxon>
        <taxon>Neoptera</taxon>
        <taxon>Endopterygota</taxon>
        <taxon>Lepidoptera</taxon>
        <taxon>Glossata</taxon>
        <taxon>Ditrysia</taxon>
        <taxon>Noctuoidea</taxon>
        <taxon>Noctuidae</taxon>
        <taxon>Noctuinae</taxon>
        <taxon>Hadenini</taxon>
        <taxon>Mythimna</taxon>
    </lineage>
</organism>
<sequence>MDTCNNITFRKSRMRRSLSCFSNESDDSLASNLSVKSMIDLSTHLKNDESLLLKNTIEHLKEKLCSVQLEIEALGQENASLKQQLAEEKLKTEHFRKSYITSRNASSTSSSRNIGISEKYCPNKNKISARKLDLDLDFHTPKPTSSSAVTNEFSDRNETKATNMKYSGRTNHNAVAEENTQDLTSDNKQKYETRISNKPKTSNILILSDNQGKGIVEGLLKKENKFIMKKYVISGIRKPGAKTEEVLLDCDKLTKNFSKNDSVIIMTGSNDSNPVKFIAEMSAAIKILKNCNIFIVSVKYNAFLNECKLNCQLKLLAQNYKNCNFIEANSYNSIIKQLIHKINVVQYYDKYLLFNENKGLKEKPGSSEIVLKTPEIVSDPVINHAVIKTLESATQPKKGTIPYYFRKITPLTKNYKTAKNIVVSEEPFFRTQ</sequence>
<dbReference type="Proteomes" id="UP001231649">
    <property type="component" value="Chromosome 29"/>
</dbReference>
<reference evidence="1" key="1">
    <citation type="submission" date="2023-03" db="EMBL/GenBank/DDBJ databases">
        <title>Chromosome-level genomes of two armyworms, Mythimna separata and Mythimna loreyi, provide insights into the biosynthesis and reception of sex pheromones.</title>
        <authorList>
            <person name="Zhao H."/>
        </authorList>
    </citation>
    <scope>NUCLEOTIDE SEQUENCE</scope>
    <source>
        <strain evidence="1">BeijingLab</strain>
    </source>
</reference>
<comment type="caution">
    <text evidence="1">The sequence shown here is derived from an EMBL/GenBank/DDBJ whole genome shotgun (WGS) entry which is preliminary data.</text>
</comment>
<protein>
    <submittedName>
        <fullName evidence="1">Uncharacterized protein</fullName>
    </submittedName>
</protein>
<dbReference type="EMBL" id="CM056805">
    <property type="protein sequence ID" value="KAJ8707087.1"/>
    <property type="molecule type" value="Genomic_DNA"/>
</dbReference>
<accession>A0ACC2Q5F9</accession>
<gene>
    <name evidence="1" type="ORF">PYW08_011221</name>
</gene>
<name>A0ACC2Q5F9_9NEOP</name>
<evidence type="ECO:0000313" key="1">
    <source>
        <dbReference type="EMBL" id="KAJ8707087.1"/>
    </source>
</evidence>